<dbReference type="AlphaFoldDB" id="A0A372JJZ3"/>
<keyword evidence="2" id="KW-0805">Transcription regulation</keyword>
<organism evidence="6 7">
    <name type="scientific">Actinomadura logoneensis</name>
    <dbReference type="NCBI Taxonomy" id="2293572"/>
    <lineage>
        <taxon>Bacteria</taxon>
        <taxon>Bacillati</taxon>
        <taxon>Actinomycetota</taxon>
        <taxon>Actinomycetes</taxon>
        <taxon>Streptosporangiales</taxon>
        <taxon>Thermomonosporaceae</taxon>
        <taxon>Actinomadura</taxon>
    </lineage>
</organism>
<dbReference type="PROSITE" id="PS50931">
    <property type="entry name" value="HTH_LYSR"/>
    <property type="match status" value="1"/>
</dbReference>
<protein>
    <submittedName>
        <fullName evidence="6">LysR family transcriptional regulator</fullName>
    </submittedName>
</protein>
<dbReference type="GO" id="GO:0003700">
    <property type="term" value="F:DNA-binding transcription factor activity"/>
    <property type="evidence" value="ECO:0007669"/>
    <property type="project" value="InterPro"/>
</dbReference>
<dbReference type="Proteomes" id="UP000261811">
    <property type="component" value="Unassembled WGS sequence"/>
</dbReference>
<dbReference type="Gene3D" id="3.40.190.10">
    <property type="entry name" value="Periplasmic binding protein-like II"/>
    <property type="match status" value="2"/>
</dbReference>
<keyword evidence="7" id="KW-1185">Reference proteome</keyword>
<evidence type="ECO:0000256" key="1">
    <source>
        <dbReference type="ARBA" id="ARBA00009437"/>
    </source>
</evidence>
<keyword evidence="4" id="KW-0804">Transcription</keyword>
<dbReference type="PANTHER" id="PTHR30346">
    <property type="entry name" value="TRANSCRIPTIONAL DUAL REGULATOR HCAR-RELATED"/>
    <property type="match status" value="1"/>
</dbReference>
<dbReference type="InterPro" id="IPR005119">
    <property type="entry name" value="LysR_subst-bd"/>
</dbReference>
<dbReference type="Pfam" id="PF03466">
    <property type="entry name" value="LysR_substrate"/>
    <property type="match status" value="1"/>
</dbReference>
<dbReference type="GO" id="GO:0032993">
    <property type="term" value="C:protein-DNA complex"/>
    <property type="evidence" value="ECO:0007669"/>
    <property type="project" value="TreeGrafter"/>
</dbReference>
<dbReference type="InterPro" id="IPR036390">
    <property type="entry name" value="WH_DNA-bd_sf"/>
</dbReference>
<dbReference type="RefSeq" id="WP_117358739.1">
    <property type="nucleotide sequence ID" value="NZ_QURH01000305.1"/>
</dbReference>
<dbReference type="GO" id="GO:0003677">
    <property type="term" value="F:DNA binding"/>
    <property type="evidence" value="ECO:0007669"/>
    <property type="project" value="UniProtKB-KW"/>
</dbReference>
<comment type="similarity">
    <text evidence="1">Belongs to the LysR transcriptional regulatory family.</text>
</comment>
<keyword evidence="3" id="KW-0238">DNA-binding</keyword>
<evidence type="ECO:0000259" key="5">
    <source>
        <dbReference type="PROSITE" id="PS50931"/>
    </source>
</evidence>
<gene>
    <name evidence="6" type="ORF">DZF91_18685</name>
</gene>
<evidence type="ECO:0000256" key="3">
    <source>
        <dbReference type="ARBA" id="ARBA00023125"/>
    </source>
</evidence>
<accession>A0A372JJZ3</accession>
<dbReference type="EMBL" id="QURH01000305">
    <property type="protein sequence ID" value="RFU40136.1"/>
    <property type="molecule type" value="Genomic_DNA"/>
</dbReference>
<evidence type="ECO:0000313" key="6">
    <source>
        <dbReference type="EMBL" id="RFU40136.1"/>
    </source>
</evidence>
<sequence length="308" mass="32596">MLEVRRLKLLAEFARRGSIAATAEALGYTASAVSQQLAALEREAGVPLLDRTARSAELTDAGRRLAARAEEILGLVEVAEAELSAQAEAPMGRIAVTAFPTAAVAFAPALAHGLADYPGLTFVLRQTRLGDGLSQVRGGEVDIALVDDWTGSLSQQVPASLEVFRLRRDPLVLVVPADHPLSDPERPVDLRALRDEPWMAAPPGEPSRQAVDRLLDEVGGTGPVPWEFEGLHTILSLVARGLGITAVPALALAAADRDVAVRRIPGCTLAREVYAVTRAASVRRPAVAVTLRTLYAAARQTGPILPAT</sequence>
<dbReference type="InterPro" id="IPR000847">
    <property type="entry name" value="LysR_HTH_N"/>
</dbReference>
<dbReference type="SUPFAM" id="SSF53850">
    <property type="entry name" value="Periplasmic binding protein-like II"/>
    <property type="match status" value="1"/>
</dbReference>
<dbReference type="Gene3D" id="1.10.10.10">
    <property type="entry name" value="Winged helix-like DNA-binding domain superfamily/Winged helix DNA-binding domain"/>
    <property type="match status" value="1"/>
</dbReference>
<dbReference type="InterPro" id="IPR036388">
    <property type="entry name" value="WH-like_DNA-bd_sf"/>
</dbReference>
<name>A0A372JJZ3_9ACTN</name>
<feature type="domain" description="HTH lysR-type" evidence="5">
    <location>
        <begin position="2"/>
        <end position="59"/>
    </location>
</feature>
<evidence type="ECO:0000313" key="7">
    <source>
        <dbReference type="Proteomes" id="UP000261811"/>
    </source>
</evidence>
<reference evidence="6 7" key="1">
    <citation type="submission" date="2018-08" db="EMBL/GenBank/DDBJ databases">
        <title>Actinomadura jelena sp. nov., a novel Actinomycete isolated from soil in Chad.</title>
        <authorList>
            <person name="Shi L."/>
        </authorList>
    </citation>
    <scope>NUCLEOTIDE SEQUENCE [LARGE SCALE GENOMIC DNA]</scope>
    <source>
        <strain evidence="6 7">NEAU-G17</strain>
    </source>
</reference>
<dbReference type="SUPFAM" id="SSF46785">
    <property type="entry name" value="Winged helix' DNA-binding domain"/>
    <property type="match status" value="1"/>
</dbReference>
<proteinExistence type="inferred from homology"/>
<dbReference type="PANTHER" id="PTHR30346:SF29">
    <property type="entry name" value="LYSR SUBSTRATE-BINDING"/>
    <property type="match status" value="1"/>
</dbReference>
<evidence type="ECO:0000256" key="4">
    <source>
        <dbReference type="ARBA" id="ARBA00023163"/>
    </source>
</evidence>
<evidence type="ECO:0000256" key="2">
    <source>
        <dbReference type="ARBA" id="ARBA00023015"/>
    </source>
</evidence>
<comment type="caution">
    <text evidence="6">The sequence shown here is derived from an EMBL/GenBank/DDBJ whole genome shotgun (WGS) entry which is preliminary data.</text>
</comment>
<dbReference type="OrthoDB" id="4131546at2"/>
<dbReference type="Pfam" id="PF00126">
    <property type="entry name" value="HTH_1"/>
    <property type="match status" value="1"/>
</dbReference>